<dbReference type="PANTHER" id="PTHR30096:SF0">
    <property type="entry name" value="4,5-DOPA DIOXYGENASE EXTRADIOL-LIKE PROTEIN"/>
    <property type="match status" value="1"/>
</dbReference>
<evidence type="ECO:0000313" key="3">
    <source>
        <dbReference type="EMBL" id="KAK9773917.1"/>
    </source>
</evidence>
<evidence type="ECO:0000259" key="2">
    <source>
        <dbReference type="Pfam" id="PF02900"/>
    </source>
</evidence>
<sequence length="116" mass="13165">MSQAATGFRGGPNFMEDRTHPTCSKVAVIGREITTKANPKAVVVFSAHWQDSPNKISINMAEKTELIYDLYNFPPHYYECDYPNKGSPGIAEKVIDKLMNVGIEVERLKRRLEHRV</sequence>
<evidence type="ECO:0000313" key="4">
    <source>
        <dbReference type="Proteomes" id="UP001465668"/>
    </source>
</evidence>
<evidence type="ECO:0000256" key="1">
    <source>
        <dbReference type="ARBA" id="ARBA00023002"/>
    </source>
</evidence>
<dbReference type="InterPro" id="IPR004183">
    <property type="entry name" value="Xdiol_dOase_suB"/>
</dbReference>
<dbReference type="PANTHER" id="PTHR30096">
    <property type="entry name" value="4,5-DOPA DIOXYGENASE EXTRADIOL-LIKE PROTEIN"/>
    <property type="match status" value="1"/>
</dbReference>
<feature type="domain" description="Extradiol ring-cleavage dioxygenase class III enzyme subunit B" evidence="2">
    <location>
        <begin position="20"/>
        <end position="114"/>
    </location>
</feature>
<dbReference type="Proteomes" id="UP001465668">
    <property type="component" value="Unassembled WGS sequence"/>
</dbReference>
<accession>A0ABR2XJV5</accession>
<proteinExistence type="predicted"/>
<keyword evidence="1" id="KW-0560">Oxidoreductase</keyword>
<gene>
    <name evidence="3" type="ORF">SCAR479_09558</name>
</gene>
<comment type="caution">
    <text evidence="3">The sequence shown here is derived from an EMBL/GenBank/DDBJ whole genome shotgun (WGS) entry which is preliminary data.</text>
</comment>
<dbReference type="EMBL" id="JARVKM010000046">
    <property type="protein sequence ID" value="KAK9773917.1"/>
    <property type="molecule type" value="Genomic_DNA"/>
</dbReference>
<dbReference type="Pfam" id="PF02900">
    <property type="entry name" value="LigB"/>
    <property type="match status" value="1"/>
</dbReference>
<organism evidence="3 4">
    <name type="scientific">Seiridium cardinale</name>
    <dbReference type="NCBI Taxonomy" id="138064"/>
    <lineage>
        <taxon>Eukaryota</taxon>
        <taxon>Fungi</taxon>
        <taxon>Dikarya</taxon>
        <taxon>Ascomycota</taxon>
        <taxon>Pezizomycotina</taxon>
        <taxon>Sordariomycetes</taxon>
        <taxon>Xylariomycetidae</taxon>
        <taxon>Amphisphaeriales</taxon>
        <taxon>Sporocadaceae</taxon>
        <taxon>Seiridium</taxon>
    </lineage>
</organism>
<dbReference type="Gene3D" id="3.40.830.10">
    <property type="entry name" value="LigB-like"/>
    <property type="match status" value="1"/>
</dbReference>
<keyword evidence="4" id="KW-1185">Reference proteome</keyword>
<dbReference type="SUPFAM" id="SSF53213">
    <property type="entry name" value="LigB-like"/>
    <property type="match status" value="1"/>
</dbReference>
<protein>
    <recommendedName>
        <fullName evidence="2">Extradiol ring-cleavage dioxygenase class III enzyme subunit B domain-containing protein</fullName>
    </recommendedName>
</protein>
<name>A0ABR2XJV5_9PEZI</name>
<reference evidence="3 4" key="1">
    <citation type="submission" date="2024-02" db="EMBL/GenBank/DDBJ databases">
        <title>First draft genome assembly of two strains of Seiridium cardinale.</title>
        <authorList>
            <person name="Emiliani G."/>
            <person name="Scali E."/>
        </authorList>
    </citation>
    <scope>NUCLEOTIDE SEQUENCE [LARGE SCALE GENOMIC DNA]</scope>
    <source>
        <strain evidence="3 4">BM-138-000479</strain>
    </source>
</reference>